<keyword evidence="4 6" id="KW-1133">Transmembrane helix</keyword>
<dbReference type="Proteomes" id="UP000281112">
    <property type="component" value="Unassembled WGS sequence"/>
</dbReference>
<dbReference type="InterPro" id="IPR058624">
    <property type="entry name" value="MdtA-like_HH"/>
</dbReference>
<keyword evidence="5 6" id="KW-0472">Membrane</keyword>
<organism evidence="10 11">
    <name type="scientific">Vibrio viridaestus</name>
    <dbReference type="NCBI Taxonomy" id="2487322"/>
    <lineage>
        <taxon>Bacteria</taxon>
        <taxon>Pseudomonadati</taxon>
        <taxon>Pseudomonadota</taxon>
        <taxon>Gammaproteobacteria</taxon>
        <taxon>Vibrionales</taxon>
        <taxon>Vibrionaceae</taxon>
        <taxon>Vibrio</taxon>
    </lineage>
</organism>
<evidence type="ECO:0000256" key="3">
    <source>
        <dbReference type="ARBA" id="ARBA00022692"/>
    </source>
</evidence>
<dbReference type="Pfam" id="PF25917">
    <property type="entry name" value="BSH_RND"/>
    <property type="match status" value="1"/>
</dbReference>
<dbReference type="OrthoDB" id="9811754at2"/>
<dbReference type="InterPro" id="IPR050393">
    <property type="entry name" value="MFP_Efflux_Pump"/>
</dbReference>
<dbReference type="EMBL" id="RJVQ01000003">
    <property type="protein sequence ID" value="RQW63670.1"/>
    <property type="molecule type" value="Genomic_DNA"/>
</dbReference>
<evidence type="ECO:0000256" key="6">
    <source>
        <dbReference type="SAM" id="Phobius"/>
    </source>
</evidence>
<comment type="caution">
    <text evidence="10">The sequence shown here is derived from an EMBL/GenBank/DDBJ whole genome shotgun (WGS) entry which is preliminary data.</text>
</comment>
<dbReference type="AlphaFoldDB" id="A0A3N9THX9"/>
<keyword evidence="11" id="KW-1185">Reference proteome</keyword>
<proteinExistence type="inferred from homology"/>
<evidence type="ECO:0000259" key="9">
    <source>
        <dbReference type="Pfam" id="PF25963"/>
    </source>
</evidence>
<sequence length="287" mass="32441">MKQSMRILLTIAIVIVAIICGRWVWDHYLYSPWTRDGRVNAHVITIAPDVSGFVTDVNVKDNQQVQKGDELFKVDATRYEVKIHQLEATVENKLYSWELAKHRYERRKNLPSKQSISTEDLETARINTNIAKANYELAKAELEEAKLNLTRTSVIAPEDGVVINLTLRQGNYVNQGTSTLALIKKNSFYVTGYFEETKLPLVHVGQKAEVTLMNSNKPLEGHVVSVGRAIANSNTNANNQLLPQVQQTFNWVRLAQRIPVDITLDDIKQQDQLSAGMTVSIKLIDDK</sequence>
<dbReference type="PANTHER" id="PTHR30367:SF12">
    <property type="entry name" value="P-HYDROXYBENZOIC ACID EFFLUX PUMP SUBUNIT AAEA"/>
    <property type="match status" value="1"/>
</dbReference>
<evidence type="ECO:0000256" key="4">
    <source>
        <dbReference type="ARBA" id="ARBA00022989"/>
    </source>
</evidence>
<name>A0A3N9THX9_9VIBR</name>
<feature type="domain" description="p-hydroxybenzoic acid efflux pump subunit AaeA-like beta-barrel" evidence="9">
    <location>
        <begin position="187"/>
        <end position="282"/>
    </location>
</feature>
<dbReference type="GO" id="GO:0016020">
    <property type="term" value="C:membrane"/>
    <property type="evidence" value="ECO:0007669"/>
    <property type="project" value="InterPro"/>
</dbReference>
<comment type="subcellular location">
    <subcellularLocation>
        <location evidence="1">Membrane</location>
        <topology evidence="1">Single-pass membrane protein</topology>
    </subcellularLocation>
</comment>
<feature type="transmembrane region" description="Helical" evidence="6">
    <location>
        <begin position="7"/>
        <end position="25"/>
    </location>
</feature>
<dbReference type="InterPro" id="IPR006143">
    <property type="entry name" value="RND_pump_MFP"/>
</dbReference>
<evidence type="ECO:0000256" key="2">
    <source>
        <dbReference type="ARBA" id="ARBA00009477"/>
    </source>
</evidence>
<evidence type="ECO:0000259" key="8">
    <source>
        <dbReference type="Pfam" id="PF25917"/>
    </source>
</evidence>
<dbReference type="PANTHER" id="PTHR30367">
    <property type="entry name" value="P-HYDROXYBENZOIC ACID EFFLUX PUMP SUBUNIT AAEA-RELATED"/>
    <property type="match status" value="1"/>
</dbReference>
<dbReference type="SUPFAM" id="SSF111369">
    <property type="entry name" value="HlyD-like secretion proteins"/>
    <property type="match status" value="1"/>
</dbReference>
<evidence type="ECO:0000256" key="5">
    <source>
        <dbReference type="ARBA" id="ARBA00023136"/>
    </source>
</evidence>
<reference evidence="10 11" key="1">
    <citation type="submission" date="2018-11" db="EMBL/GenBank/DDBJ databases">
        <title>Vibrio LJC006 sp. nov., isolated from seawater during the bloom of the enteromorpha.</title>
        <authorList>
            <person name="Liang J."/>
        </authorList>
    </citation>
    <scope>NUCLEOTIDE SEQUENCE [LARGE SCALE GENOMIC DNA]</scope>
    <source>
        <strain evidence="10 11">LJC006</strain>
    </source>
</reference>
<dbReference type="NCBIfam" id="TIGR01730">
    <property type="entry name" value="RND_mfp"/>
    <property type="match status" value="1"/>
</dbReference>
<dbReference type="Pfam" id="PF25963">
    <property type="entry name" value="Beta-barrel_AAEA"/>
    <property type="match status" value="1"/>
</dbReference>
<dbReference type="Gene3D" id="2.40.30.170">
    <property type="match status" value="1"/>
</dbReference>
<dbReference type="Gene3D" id="1.10.287.470">
    <property type="entry name" value="Helix hairpin bin"/>
    <property type="match status" value="1"/>
</dbReference>
<feature type="domain" description="Multidrug resistance protein MdtA-like barrel-sandwich hybrid" evidence="8">
    <location>
        <begin position="43"/>
        <end position="182"/>
    </location>
</feature>
<gene>
    <name evidence="10" type="ORF">EES38_10530</name>
</gene>
<evidence type="ECO:0000256" key="1">
    <source>
        <dbReference type="ARBA" id="ARBA00004167"/>
    </source>
</evidence>
<comment type="similarity">
    <text evidence="2">Belongs to the membrane fusion protein (MFP) (TC 8.A.1) family.</text>
</comment>
<dbReference type="InterPro" id="IPR058634">
    <property type="entry name" value="AaeA-lik-b-barrel"/>
</dbReference>
<dbReference type="GO" id="GO:0022857">
    <property type="term" value="F:transmembrane transporter activity"/>
    <property type="evidence" value="ECO:0007669"/>
    <property type="project" value="InterPro"/>
</dbReference>
<dbReference type="RefSeq" id="WP_124937132.1">
    <property type="nucleotide sequence ID" value="NZ_RJVQ01000003.1"/>
</dbReference>
<keyword evidence="3 6" id="KW-0812">Transmembrane</keyword>
<evidence type="ECO:0000313" key="10">
    <source>
        <dbReference type="EMBL" id="RQW63670.1"/>
    </source>
</evidence>
<accession>A0A3N9THX9</accession>
<dbReference type="InterPro" id="IPR058625">
    <property type="entry name" value="MdtA-like_BSH"/>
</dbReference>
<dbReference type="Pfam" id="PF25876">
    <property type="entry name" value="HH_MFP_RND"/>
    <property type="match status" value="1"/>
</dbReference>
<evidence type="ECO:0000313" key="11">
    <source>
        <dbReference type="Proteomes" id="UP000281112"/>
    </source>
</evidence>
<evidence type="ECO:0000259" key="7">
    <source>
        <dbReference type="Pfam" id="PF25876"/>
    </source>
</evidence>
<feature type="domain" description="Multidrug resistance protein MdtA-like alpha-helical hairpin" evidence="7">
    <location>
        <begin position="86"/>
        <end position="151"/>
    </location>
</feature>
<protein>
    <submittedName>
        <fullName evidence="10">HlyD family secretion protein</fullName>
    </submittedName>
</protein>